<evidence type="ECO:0000256" key="3">
    <source>
        <dbReference type="ARBA" id="ARBA00022737"/>
    </source>
</evidence>
<dbReference type="GO" id="GO:0005783">
    <property type="term" value="C:endoplasmic reticulum"/>
    <property type="evidence" value="ECO:0007669"/>
    <property type="project" value="TreeGrafter"/>
</dbReference>
<sequence length="346" mass="39857">MTYMTFNRCGHCQRLSPTWEQLAEMLNEDDSNIRIAKVDCTTDAKICSDQDVTGYPTLKFYKVGQEEGVRFKGTRDLPTLTNFINEQLRLSEDYDYDNDEAPKAVKHQESPLKELDDKNFDALIEKGKVFVKFYAPWCGHCQRLAPTWLDLAKAMEFDDGITVAKIDCTEYKGICSDHDVKGYPTLLWFENGQKVGKYSGDRTLEDLKEYVNRMSGDRPKPKEKRQKPGECKQPVIDMTADAFADEIKSGVTFVDFYSPWCGHCKRLAPTWEQLGKKYEDKEGVKIGKVDCTVTENREFCNEQEIEGFPSLFLYKDGQKISEYSGNRELEDLSDFVDKHLPQHDEL</sequence>
<dbReference type="Pfam" id="PF00085">
    <property type="entry name" value="Thioredoxin"/>
    <property type="match status" value="3"/>
</dbReference>
<dbReference type="Gene3D" id="3.40.30.10">
    <property type="entry name" value="Glutaredoxin"/>
    <property type="match status" value="3"/>
</dbReference>
<dbReference type="PROSITE" id="PS51352">
    <property type="entry name" value="THIOREDOXIN_2"/>
    <property type="match status" value="3"/>
</dbReference>
<keyword evidence="2" id="KW-0732">Signal</keyword>
<accession>A0A9N9QSN4</accession>
<name>A0A9N9QSN4_9CUCU</name>
<dbReference type="NCBIfam" id="TIGR01126">
    <property type="entry name" value="pdi_dom"/>
    <property type="match status" value="1"/>
</dbReference>
<dbReference type="OrthoDB" id="71336at2759"/>
<gene>
    <name evidence="7" type="ORF">CEUTPL_LOCUS13065</name>
</gene>
<evidence type="ECO:0000256" key="5">
    <source>
        <dbReference type="RuleBase" id="RU004208"/>
    </source>
</evidence>
<dbReference type="InterPro" id="IPR017937">
    <property type="entry name" value="Thioredoxin_CS"/>
</dbReference>
<keyword evidence="3" id="KW-0677">Repeat</keyword>
<dbReference type="GO" id="GO:0006457">
    <property type="term" value="P:protein folding"/>
    <property type="evidence" value="ECO:0007669"/>
    <property type="project" value="TreeGrafter"/>
</dbReference>
<comment type="similarity">
    <text evidence="1 5">Belongs to the protein disulfide isomerase family.</text>
</comment>
<protein>
    <recommendedName>
        <fullName evidence="6">Thioredoxin domain-containing protein</fullName>
    </recommendedName>
</protein>
<dbReference type="AlphaFoldDB" id="A0A9N9QSN4"/>
<feature type="domain" description="Thioredoxin" evidence="6">
    <location>
        <begin position="1"/>
        <end position="89"/>
    </location>
</feature>
<evidence type="ECO:0000256" key="2">
    <source>
        <dbReference type="ARBA" id="ARBA00022729"/>
    </source>
</evidence>
<dbReference type="SUPFAM" id="SSF52833">
    <property type="entry name" value="Thioredoxin-like"/>
    <property type="match status" value="3"/>
</dbReference>
<dbReference type="InterPro" id="IPR005788">
    <property type="entry name" value="PDI_thioredoxin-like_dom"/>
</dbReference>
<reference evidence="7" key="1">
    <citation type="submission" date="2022-01" db="EMBL/GenBank/DDBJ databases">
        <authorList>
            <person name="King R."/>
        </authorList>
    </citation>
    <scope>NUCLEOTIDE SEQUENCE</scope>
</reference>
<evidence type="ECO:0000256" key="4">
    <source>
        <dbReference type="ARBA" id="ARBA00023284"/>
    </source>
</evidence>
<evidence type="ECO:0000313" key="8">
    <source>
        <dbReference type="Proteomes" id="UP001152799"/>
    </source>
</evidence>
<dbReference type="Proteomes" id="UP001152799">
    <property type="component" value="Chromosome 8"/>
</dbReference>
<dbReference type="PANTHER" id="PTHR45672">
    <property type="entry name" value="PROTEIN DISULFIDE-ISOMERASE C17H9.14C-RELATED"/>
    <property type="match status" value="1"/>
</dbReference>
<dbReference type="PANTHER" id="PTHR45672:SF3">
    <property type="entry name" value="THIOREDOXIN DOMAIN-CONTAINING PROTEIN 5"/>
    <property type="match status" value="1"/>
</dbReference>
<dbReference type="InterPro" id="IPR013766">
    <property type="entry name" value="Thioredoxin_domain"/>
</dbReference>
<feature type="domain" description="Thioredoxin" evidence="6">
    <location>
        <begin position="193"/>
        <end position="341"/>
    </location>
</feature>
<proteinExistence type="inferred from homology"/>
<keyword evidence="8" id="KW-1185">Reference proteome</keyword>
<dbReference type="PRINTS" id="PR00421">
    <property type="entry name" value="THIOREDOXIN"/>
</dbReference>
<evidence type="ECO:0000259" key="6">
    <source>
        <dbReference type="PROSITE" id="PS51352"/>
    </source>
</evidence>
<organism evidence="7 8">
    <name type="scientific">Ceutorhynchus assimilis</name>
    <name type="common">cabbage seed weevil</name>
    <dbReference type="NCBI Taxonomy" id="467358"/>
    <lineage>
        <taxon>Eukaryota</taxon>
        <taxon>Metazoa</taxon>
        <taxon>Ecdysozoa</taxon>
        <taxon>Arthropoda</taxon>
        <taxon>Hexapoda</taxon>
        <taxon>Insecta</taxon>
        <taxon>Pterygota</taxon>
        <taxon>Neoptera</taxon>
        <taxon>Endopterygota</taxon>
        <taxon>Coleoptera</taxon>
        <taxon>Polyphaga</taxon>
        <taxon>Cucujiformia</taxon>
        <taxon>Curculionidae</taxon>
        <taxon>Ceutorhynchinae</taxon>
        <taxon>Ceutorhynchus</taxon>
    </lineage>
</organism>
<dbReference type="GO" id="GO:0003756">
    <property type="term" value="F:protein disulfide isomerase activity"/>
    <property type="evidence" value="ECO:0007669"/>
    <property type="project" value="InterPro"/>
</dbReference>
<dbReference type="InterPro" id="IPR051063">
    <property type="entry name" value="PDI"/>
</dbReference>
<dbReference type="InterPro" id="IPR036249">
    <property type="entry name" value="Thioredoxin-like_sf"/>
</dbReference>
<feature type="domain" description="Thioredoxin" evidence="6">
    <location>
        <begin position="101"/>
        <end position="192"/>
    </location>
</feature>
<evidence type="ECO:0000256" key="1">
    <source>
        <dbReference type="ARBA" id="ARBA00006347"/>
    </source>
</evidence>
<keyword evidence="4" id="KW-0676">Redox-active center</keyword>
<dbReference type="PROSITE" id="PS00194">
    <property type="entry name" value="THIOREDOXIN_1"/>
    <property type="match status" value="2"/>
</dbReference>
<evidence type="ECO:0000313" key="7">
    <source>
        <dbReference type="EMBL" id="CAG9772659.1"/>
    </source>
</evidence>
<dbReference type="EMBL" id="OU892284">
    <property type="protein sequence ID" value="CAG9772659.1"/>
    <property type="molecule type" value="Genomic_DNA"/>
</dbReference>